<protein>
    <submittedName>
        <fullName evidence="3">Uncharacterized protein</fullName>
    </submittedName>
</protein>
<dbReference type="GO" id="GO:0035556">
    <property type="term" value="P:intracellular signal transduction"/>
    <property type="evidence" value="ECO:0007669"/>
    <property type="project" value="TreeGrafter"/>
</dbReference>
<dbReference type="Gene3D" id="1.25.10.10">
    <property type="entry name" value="Leucine-rich Repeat Variant"/>
    <property type="match status" value="1"/>
</dbReference>
<evidence type="ECO:0000256" key="1">
    <source>
        <dbReference type="ARBA" id="ARBA00011012"/>
    </source>
</evidence>
<dbReference type="InterPro" id="IPR011989">
    <property type="entry name" value="ARM-like"/>
</dbReference>
<accession>A0A7S1TID2</accession>
<dbReference type="InterPro" id="IPR013878">
    <property type="entry name" value="Mo25"/>
</dbReference>
<dbReference type="InterPro" id="IPR016024">
    <property type="entry name" value="ARM-type_fold"/>
</dbReference>
<organism evidence="3">
    <name type="scientific">Compsopogon caeruleus</name>
    <dbReference type="NCBI Taxonomy" id="31354"/>
    <lineage>
        <taxon>Eukaryota</taxon>
        <taxon>Rhodophyta</taxon>
        <taxon>Compsopogonophyceae</taxon>
        <taxon>Compsopogonales</taxon>
        <taxon>Compsopogonaceae</taxon>
        <taxon>Compsopogon</taxon>
    </lineage>
</organism>
<dbReference type="AlphaFoldDB" id="A0A7S1TID2"/>
<proteinExistence type="inferred from homology"/>
<dbReference type="SUPFAM" id="SSF48371">
    <property type="entry name" value="ARM repeat"/>
    <property type="match status" value="1"/>
</dbReference>
<evidence type="ECO:0000256" key="2">
    <source>
        <dbReference type="SAM" id="MobiDB-lite"/>
    </source>
</evidence>
<name>A0A7S1TID2_9RHOD</name>
<feature type="region of interest" description="Disordered" evidence="2">
    <location>
        <begin position="77"/>
        <end position="104"/>
    </location>
</feature>
<dbReference type="Pfam" id="PF08569">
    <property type="entry name" value="Mo25"/>
    <property type="match status" value="1"/>
</dbReference>
<dbReference type="GO" id="GO:0043539">
    <property type="term" value="F:protein serine/threonine kinase activator activity"/>
    <property type="evidence" value="ECO:0007669"/>
    <property type="project" value="TreeGrafter"/>
</dbReference>
<sequence>MLFKYLGDVISSLTHGRELNPVEHVDALRTSLIAADRAAAALGPEGVQGPGNEKLVSLQSEVARHIRALKAILFSTATPGPPRGGDSTLVGSEQREDDPARTDTSAGDLVRLAADGDLLILLAKYLAAMDFETRKDAVLVFTNLIRRSANGKAAESGVVARDGEVLRILVSGYDSHDVALNCGTMLRACLKSEEATKLVLGNHDLFHRFFSLVQVLDFDVMSDAFASFKELLTRHPDLAAEFILEHYDTIIPPYNDLLQSKNYVSRRQSLKLLGEMLLERSNFHIMTRYISSPDNLKLIMNLLLDSRKNIQYEAFHIFKIFVANPKKSPPVHTILRKNKDRMIAYLSDFLTDRDDEQFQDDRQVILAEIENM</sequence>
<dbReference type="EMBL" id="HBGH01016563">
    <property type="protein sequence ID" value="CAD9237062.1"/>
    <property type="molecule type" value="Transcribed_RNA"/>
</dbReference>
<reference evidence="3" key="1">
    <citation type="submission" date="2021-01" db="EMBL/GenBank/DDBJ databases">
        <authorList>
            <person name="Corre E."/>
            <person name="Pelletier E."/>
            <person name="Niang G."/>
            <person name="Scheremetjew M."/>
            <person name="Finn R."/>
            <person name="Kale V."/>
            <person name="Holt S."/>
            <person name="Cochrane G."/>
            <person name="Meng A."/>
            <person name="Brown T."/>
            <person name="Cohen L."/>
        </authorList>
    </citation>
    <scope>NUCLEOTIDE SEQUENCE</scope>
    <source>
        <strain evidence="3">SAG 36.94</strain>
    </source>
</reference>
<gene>
    <name evidence="3" type="ORF">CCAE0312_LOCUS9159</name>
</gene>
<dbReference type="PANTHER" id="PTHR10182">
    <property type="entry name" value="CALCIUM-BINDING PROTEIN 39-RELATED"/>
    <property type="match status" value="1"/>
</dbReference>
<dbReference type="PANTHER" id="PTHR10182:SF3">
    <property type="entry name" value="PROTEIN MO25"/>
    <property type="match status" value="1"/>
</dbReference>
<evidence type="ECO:0000313" key="3">
    <source>
        <dbReference type="EMBL" id="CAD9237062.1"/>
    </source>
</evidence>
<comment type="similarity">
    <text evidence="1">Belongs to the Mo25 family.</text>
</comment>